<dbReference type="InterPro" id="IPR025563">
    <property type="entry name" value="DUF4286"/>
</dbReference>
<keyword evidence="2" id="KW-1185">Reference proteome</keyword>
<protein>
    <recommendedName>
        <fullName evidence="3">DUF4286 family protein</fullName>
    </recommendedName>
</protein>
<organism evidence="1 2">
    <name type="scientific">Emticicia aquatica</name>
    <dbReference type="NCBI Taxonomy" id="1681835"/>
    <lineage>
        <taxon>Bacteria</taxon>
        <taxon>Pseudomonadati</taxon>
        <taxon>Bacteroidota</taxon>
        <taxon>Cytophagia</taxon>
        <taxon>Cytophagales</taxon>
        <taxon>Leadbetterellaceae</taxon>
        <taxon>Emticicia</taxon>
    </lineage>
</organism>
<sequence>MLLFNITFNIESRIHDQWLKWMKANFMPAVIATKLPKSCKILKLLTEVENGGNTYTFQFYFDEMEDYMSFEMNYKEQLLDRHNMLFRGKYVLFSSLLEEV</sequence>
<dbReference type="Pfam" id="PF14114">
    <property type="entry name" value="DUF4286"/>
    <property type="match status" value="1"/>
</dbReference>
<dbReference type="EMBL" id="CAKLPY010000001">
    <property type="protein sequence ID" value="CAH0993908.1"/>
    <property type="molecule type" value="Genomic_DNA"/>
</dbReference>
<name>A0ABM9AK58_9BACT</name>
<dbReference type="RefSeq" id="WP_238803672.1">
    <property type="nucleotide sequence ID" value="NZ_CAKLPY010000001.1"/>
</dbReference>
<accession>A0ABM9AK58</accession>
<evidence type="ECO:0000313" key="2">
    <source>
        <dbReference type="Proteomes" id="UP000837932"/>
    </source>
</evidence>
<comment type="caution">
    <text evidence="1">The sequence shown here is derived from an EMBL/GenBank/DDBJ whole genome shotgun (WGS) entry which is preliminary data.</text>
</comment>
<proteinExistence type="predicted"/>
<evidence type="ECO:0008006" key="3">
    <source>
        <dbReference type="Google" id="ProtNLM"/>
    </source>
</evidence>
<gene>
    <name evidence="1" type="ORF">EMA8858_00013</name>
</gene>
<reference evidence="1" key="1">
    <citation type="submission" date="2021-12" db="EMBL/GenBank/DDBJ databases">
        <authorList>
            <person name="Rodrigo-Torres L."/>
            <person name="Arahal R. D."/>
            <person name="Lucena T."/>
        </authorList>
    </citation>
    <scope>NUCLEOTIDE SEQUENCE</scope>
    <source>
        <strain evidence="1">CECT 8858</strain>
    </source>
</reference>
<evidence type="ECO:0000313" key="1">
    <source>
        <dbReference type="EMBL" id="CAH0993908.1"/>
    </source>
</evidence>
<dbReference type="Proteomes" id="UP000837932">
    <property type="component" value="Unassembled WGS sequence"/>
</dbReference>